<comment type="caution">
    <text evidence="2">The sequence shown here is derived from an EMBL/GenBank/DDBJ whole genome shotgun (WGS) entry which is preliminary data.</text>
</comment>
<name>A0AA36M1V3_CYLNA</name>
<feature type="region of interest" description="Disordered" evidence="1">
    <location>
        <begin position="18"/>
        <end position="45"/>
    </location>
</feature>
<dbReference type="EMBL" id="CATQJL010000112">
    <property type="protein sequence ID" value="CAJ0595969.1"/>
    <property type="molecule type" value="Genomic_DNA"/>
</dbReference>
<keyword evidence="3" id="KW-1185">Reference proteome</keyword>
<proteinExistence type="predicted"/>
<dbReference type="AlphaFoldDB" id="A0AA36M1V3"/>
<reference evidence="2" key="1">
    <citation type="submission" date="2023-07" db="EMBL/GenBank/DDBJ databases">
        <authorList>
            <consortium name="CYATHOMIX"/>
        </authorList>
    </citation>
    <scope>NUCLEOTIDE SEQUENCE</scope>
    <source>
        <strain evidence="2">N/A</strain>
    </source>
</reference>
<dbReference type="Proteomes" id="UP001176961">
    <property type="component" value="Unassembled WGS sequence"/>
</dbReference>
<evidence type="ECO:0000256" key="1">
    <source>
        <dbReference type="SAM" id="MobiDB-lite"/>
    </source>
</evidence>
<dbReference type="PANTHER" id="PTHR31128">
    <property type="entry name" value="PROTEIN CBR-CLEC-135-RELATED"/>
    <property type="match status" value="1"/>
</dbReference>
<evidence type="ECO:0000313" key="3">
    <source>
        <dbReference type="Proteomes" id="UP001176961"/>
    </source>
</evidence>
<protein>
    <submittedName>
        <fullName evidence="2">Uncharacterized protein</fullName>
    </submittedName>
</protein>
<sequence>MASDQVFAFRENAYDGDSYRRSRDGRRGRRYFDDESSKHKKYNSSGYHHYTSEDTQWTFPNSEISDPVYIRDESIGSDFVPLPRIQSECNLNADARIEEHFIGVRSTDEAAAAVKPDDFALYYKFDSDGHVRSTIPLFLVHRNTRNEVFHFPVKRIDEGNGTKWWYVQIGNNKMQSFRQLSDLVRCYHLYRFTDARSGRMEVFPLWKGGVIDDFE</sequence>
<evidence type="ECO:0000313" key="2">
    <source>
        <dbReference type="EMBL" id="CAJ0595969.1"/>
    </source>
</evidence>
<dbReference type="PANTHER" id="PTHR31128:SF6">
    <property type="entry name" value="SH2 DOMAIN-CONTAINING PROTEIN"/>
    <property type="match status" value="1"/>
</dbReference>
<organism evidence="2 3">
    <name type="scientific">Cylicocyclus nassatus</name>
    <name type="common">Nematode worm</name>
    <dbReference type="NCBI Taxonomy" id="53992"/>
    <lineage>
        <taxon>Eukaryota</taxon>
        <taxon>Metazoa</taxon>
        <taxon>Ecdysozoa</taxon>
        <taxon>Nematoda</taxon>
        <taxon>Chromadorea</taxon>
        <taxon>Rhabditida</taxon>
        <taxon>Rhabditina</taxon>
        <taxon>Rhabditomorpha</taxon>
        <taxon>Strongyloidea</taxon>
        <taxon>Strongylidae</taxon>
        <taxon>Cylicocyclus</taxon>
    </lineage>
</organism>
<gene>
    <name evidence="2" type="ORF">CYNAS_LOCUS7952</name>
</gene>
<accession>A0AA36M1V3</accession>